<dbReference type="Pfam" id="PF02225">
    <property type="entry name" value="PA"/>
    <property type="match status" value="1"/>
</dbReference>
<reference evidence="13 14" key="1">
    <citation type="journal article" date="2020" name="ISME J.">
        <title>Uncovering the hidden diversity of litter-decomposition mechanisms in mushroom-forming fungi.</title>
        <authorList>
            <person name="Floudas D."/>
            <person name="Bentzer J."/>
            <person name="Ahren D."/>
            <person name="Johansson T."/>
            <person name="Persson P."/>
            <person name="Tunlid A."/>
        </authorList>
    </citation>
    <scope>NUCLEOTIDE SEQUENCE [LARGE SCALE GENOMIC DNA]</scope>
    <source>
        <strain evidence="13 14">CBS 101986</strain>
    </source>
</reference>
<dbReference type="PROSITE" id="PS00138">
    <property type="entry name" value="SUBTILASE_SER"/>
    <property type="match status" value="1"/>
</dbReference>
<dbReference type="InterPro" id="IPR000209">
    <property type="entry name" value="Peptidase_S8/S53_dom"/>
</dbReference>
<gene>
    <name evidence="13" type="ORF">D9619_011649</name>
</gene>
<evidence type="ECO:0000256" key="3">
    <source>
        <dbReference type="ARBA" id="ARBA00022670"/>
    </source>
</evidence>
<evidence type="ECO:0000256" key="8">
    <source>
        <dbReference type="PROSITE-ProRule" id="PRU01240"/>
    </source>
</evidence>
<dbReference type="SUPFAM" id="SSF52743">
    <property type="entry name" value="Subtilisin-like"/>
    <property type="match status" value="1"/>
</dbReference>
<evidence type="ECO:0000256" key="5">
    <source>
        <dbReference type="ARBA" id="ARBA00022801"/>
    </source>
</evidence>
<dbReference type="AlphaFoldDB" id="A0A8H5BUW6"/>
<dbReference type="OrthoDB" id="206201at2759"/>
<dbReference type="CDD" id="cd02124">
    <property type="entry name" value="PA_PoS1_like"/>
    <property type="match status" value="1"/>
</dbReference>
<dbReference type="GO" id="GO:0004252">
    <property type="term" value="F:serine-type endopeptidase activity"/>
    <property type="evidence" value="ECO:0007669"/>
    <property type="project" value="UniProtKB-UniRule"/>
</dbReference>
<evidence type="ECO:0000256" key="9">
    <source>
        <dbReference type="SAM" id="SignalP"/>
    </source>
</evidence>
<feature type="signal peptide" evidence="9">
    <location>
        <begin position="1"/>
        <end position="21"/>
    </location>
</feature>
<evidence type="ECO:0008006" key="15">
    <source>
        <dbReference type="Google" id="ProtNLM"/>
    </source>
</evidence>
<comment type="similarity">
    <text evidence="1 8">Belongs to the peptidase S8 family.</text>
</comment>
<dbReference type="Pfam" id="PF00082">
    <property type="entry name" value="Peptidase_S8"/>
    <property type="match status" value="1"/>
</dbReference>
<dbReference type="Proteomes" id="UP000567179">
    <property type="component" value="Unassembled WGS sequence"/>
</dbReference>
<keyword evidence="3 8" id="KW-0645">Protease</keyword>
<evidence type="ECO:0000259" key="10">
    <source>
        <dbReference type="Pfam" id="PF00082"/>
    </source>
</evidence>
<dbReference type="InterPro" id="IPR022398">
    <property type="entry name" value="Peptidase_S8_His-AS"/>
</dbReference>
<feature type="active site" description="Charge relay system" evidence="7 8">
    <location>
        <position position="531"/>
    </location>
</feature>
<dbReference type="PROSITE" id="PS00137">
    <property type="entry name" value="SUBTILASE_HIS"/>
    <property type="match status" value="1"/>
</dbReference>
<organism evidence="13 14">
    <name type="scientific">Psilocybe cf. subviscida</name>
    <dbReference type="NCBI Taxonomy" id="2480587"/>
    <lineage>
        <taxon>Eukaryota</taxon>
        <taxon>Fungi</taxon>
        <taxon>Dikarya</taxon>
        <taxon>Basidiomycota</taxon>
        <taxon>Agaricomycotina</taxon>
        <taxon>Agaricomycetes</taxon>
        <taxon>Agaricomycetidae</taxon>
        <taxon>Agaricales</taxon>
        <taxon>Agaricineae</taxon>
        <taxon>Strophariaceae</taxon>
        <taxon>Psilocybe</taxon>
    </lineage>
</organism>
<keyword evidence="2" id="KW-0964">Secreted</keyword>
<evidence type="ECO:0000256" key="2">
    <source>
        <dbReference type="ARBA" id="ARBA00022512"/>
    </source>
</evidence>
<keyword evidence="4 9" id="KW-0732">Signal</keyword>
<keyword evidence="6 8" id="KW-0720">Serine protease</keyword>
<evidence type="ECO:0000256" key="6">
    <source>
        <dbReference type="ARBA" id="ARBA00022825"/>
    </source>
</evidence>
<name>A0A8H5BUW6_9AGAR</name>
<evidence type="ECO:0000256" key="1">
    <source>
        <dbReference type="ARBA" id="ARBA00011073"/>
    </source>
</evidence>
<protein>
    <recommendedName>
        <fullName evidence="15">Subtilisin-like protease</fullName>
    </recommendedName>
</protein>
<proteinExistence type="inferred from homology"/>
<dbReference type="InterPro" id="IPR015500">
    <property type="entry name" value="Peptidase_S8_subtilisin-rel"/>
</dbReference>
<feature type="domain" description="C5a peptidase/Subtilisin-like protease SBT2-like Fn3-like" evidence="12">
    <location>
        <begin position="609"/>
        <end position="718"/>
    </location>
</feature>
<dbReference type="GO" id="GO:0006508">
    <property type="term" value="P:proteolysis"/>
    <property type="evidence" value="ECO:0007669"/>
    <property type="project" value="UniProtKB-KW"/>
</dbReference>
<dbReference type="Gene3D" id="3.50.30.30">
    <property type="match status" value="1"/>
</dbReference>
<dbReference type="EMBL" id="JAACJJ010000003">
    <property type="protein sequence ID" value="KAF5328807.1"/>
    <property type="molecule type" value="Genomic_DNA"/>
</dbReference>
<accession>A0A8H5BUW6</accession>
<dbReference type="InterPro" id="IPR034187">
    <property type="entry name" value="Peptidases_S8_5"/>
</dbReference>
<evidence type="ECO:0000259" key="12">
    <source>
        <dbReference type="Pfam" id="PF06280"/>
    </source>
</evidence>
<evidence type="ECO:0000313" key="14">
    <source>
        <dbReference type="Proteomes" id="UP000567179"/>
    </source>
</evidence>
<evidence type="ECO:0000256" key="7">
    <source>
        <dbReference type="PIRSR" id="PIRSR615500-1"/>
    </source>
</evidence>
<feature type="domain" description="Peptidase S8/S53" evidence="10">
    <location>
        <begin position="161"/>
        <end position="588"/>
    </location>
</feature>
<feature type="chain" id="PRO_5034139214" description="Subtilisin-like protease" evidence="9">
    <location>
        <begin position="22"/>
        <end position="906"/>
    </location>
</feature>
<dbReference type="InterPro" id="IPR023828">
    <property type="entry name" value="Peptidase_S8_Ser-AS"/>
</dbReference>
<dbReference type="InterPro" id="IPR003137">
    <property type="entry name" value="PA_domain"/>
</dbReference>
<dbReference type="InterPro" id="IPR036852">
    <property type="entry name" value="Peptidase_S8/S53_dom_sf"/>
</dbReference>
<feature type="active site" description="Charge relay system" evidence="7 8">
    <location>
        <position position="170"/>
    </location>
</feature>
<keyword evidence="2" id="KW-0134">Cell wall</keyword>
<comment type="caution">
    <text evidence="13">The sequence shown here is derived from an EMBL/GenBank/DDBJ whole genome shotgun (WGS) entry which is preliminary data.</text>
</comment>
<evidence type="ECO:0000259" key="11">
    <source>
        <dbReference type="Pfam" id="PF02225"/>
    </source>
</evidence>
<dbReference type="GO" id="GO:0016020">
    <property type="term" value="C:membrane"/>
    <property type="evidence" value="ECO:0007669"/>
    <property type="project" value="InterPro"/>
</dbReference>
<dbReference type="PROSITE" id="PS51892">
    <property type="entry name" value="SUBTILASE"/>
    <property type="match status" value="1"/>
</dbReference>
<dbReference type="PANTHER" id="PTHR43806">
    <property type="entry name" value="PEPTIDASE S8"/>
    <property type="match status" value="1"/>
</dbReference>
<dbReference type="Pfam" id="PF06280">
    <property type="entry name" value="fn3_5"/>
    <property type="match status" value="1"/>
</dbReference>
<keyword evidence="14" id="KW-1185">Reference proteome</keyword>
<dbReference type="Gene3D" id="3.40.50.200">
    <property type="entry name" value="Peptidase S8/S53 domain"/>
    <property type="match status" value="1"/>
</dbReference>
<dbReference type="CDD" id="cd07489">
    <property type="entry name" value="Peptidases_S8_5"/>
    <property type="match status" value="1"/>
</dbReference>
<feature type="domain" description="PA" evidence="11">
    <location>
        <begin position="383"/>
        <end position="455"/>
    </location>
</feature>
<evidence type="ECO:0000313" key="13">
    <source>
        <dbReference type="EMBL" id="KAF5328807.1"/>
    </source>
</evidence>
<dbReference type="GO" id="GO:0005615">
    <property type="term" value="C:extracellular space"/>
    <property type="evidence" value="ECO:0007669"/>
    <property type="project" value="TreeGrafter"/>
</dbReference>
<dbReference type="InterPro" id="IPR010435">
    <property type="entry name" value="C5a/SBT2-like_Fn3"/>
</dbReference>
<feature type="active site" description="Charge relay system" evidence="7 8">
    <location>
        <position position="220"/>
    </location>
</feature>
<dbReference type="InterPro" id="IPR050131">
    <property type="entry name" value="Peptidase_S8_subtilisin-like"/>
</dbReference>
<evidence type="ECO:0000256" key="4">
    <source>
        <dbReference type="ARBA" id="ARBA00022729"/>
    </source>
</evidence>
<sequence length="906" mass="94219">MKTATYWALLPTLLSASLVYGVFPISQVQKGNNNLPTVPNKFIIEVDSLANIPTKRSFERSLDAVYANLQERAIAFDVTKEFNSDGLFVGAAVTVNTPQDAAAIANTPGVKAIRPVVRFNAPKPVLSHVVTGPKDPQVPADSESTHILTGVDKLHAQGIIGTGIKIGIIDTGTDYTHPSLGGGFGPGHKVVGGFDFVGDAYTGLNTPVPDSDPLDQCNGHGTHVAGIIGANPGNAFNISGVSYGATINSYRIFGCSGSVTDDIIIEALLRGVADGQDILTMSLGGADGWTESSSSVVSSRISANGKIVTIAAGNDGDSGSWYTSSPGNGINAISVASLDNTVIPLQNATVGGVTHDPITYFSTFPLPIQGALPIFATSKDITVVDDACNPLPASTPDLSKFLVLVRRGTCTFVQKLTNVAAKGGVNTFIYDNGNGFAGITVGNFSAVLIQAADGEFLAQQFAAGVPVTISFPQTGASTNFPDPNGGLISSFTSYGPSNDFFFKPAVAAPGGNIISTFPVPLGSFAVLSGTSMATPFVAGSSALLLSVKGKSKAVTDGVRTLFETTAKAVPSSKTDGDPLQTLTQQGAGLINVFDAIHATTIVSPGELVLNDTAHFKPIQTFTVKNTGKTIKTYKLRHVPAGTALTVQAGTIFPSDGPVPLSATAASVSIVPSTLILLPGQSLPVVAVFKAPTGLDKSTFPVFSGFIEIQGSSVSDTFHVSYLGLAGNLKDKQVVDNTNEFFGVPIPTLLDTAGDPQTAPTNYTFVNGDAPTLLWRLTFGTPAFRVDLVDPNIKFTPTITARGFGGLPFFSFPNPNKGGTFSQVKVLGALTEFDFITRNNEDTTPVTGNGFSTFALATPTFANGTTIANGQYRVLLRALKVTGDRTNEADYESWLSPIIGINAAKSN</sequence>
<dbReference type="PRINTS" id="PR00723">
    <property type="entry name" value="SUBTILISIN"/>
</dbReference>
<dbReference type="PANTHER" id="PTHR43806:SF66">
    <property type="entry name" value="SERIN ENDOPEPTIDASE"/>
    <property type="match status" value="1"/>
</dbReference>
<keyword evidence="5 8" id="KW-0378">Hydrolase</keyword>